<evidence type="ECO:0000313" key="2">
    <source>
        <dbReference type="EMBL" id="SFK25253.1"/>
    </source>
</evidence>
<dbReference type="AlphaFoldDB" id="A0A1I3Y0G6"/>
<reference evidence="3" key="2">
    <citation type="submission" date="2016-10" db="EMBL/GenBank/DDBJ databases">
        <authorList>
            <person name="Varghese N."/>
            <person name="Submissions S."/>
        </authorList>
    </citation>
    <scope>NUCLEOTIDE SEQUENCE [LARGE SCALE GENOMIC DNA]</scope>
    <source>
        <strain evidence="3">DSM 17908</strain>
    </source>
</reference>
<dbReference type="EMBL" id="NITY01000019">
    <property type="protein sequence ID" value="PHM37813.1"/>
    <property type="molecule type" value="Genomic_DNA"/>
</dbReference>
<reference evidence="1 4" key="3">
    <citation type="journal article" date="2017" name="Nat. Microbiol.">
        <title>Natural product diversity associated with the nematode symbionts Photorhabdus and Xenorhabdus.</title>
        <authorList>
            <person name="Tobias N.J."/>
            <person name="Wolff H."/>
            <person name="Djahanschiri B."/>
            <person name="Grundmann F."/>
            <person name="Kronenwerth M."/>
            <person name="Shi Y.M."/>
            <person name="Simonyi S."/>
            <person name="Grun P."/>
            <person name="Shapiro-Ilan D."/>
            <person name="Pidot S.J."/>
            <person name="Stinear T.P."/>
            <person name="Ebersberger I."/>
            <person name="Bode H.B."/>
        </authorList>
    </citation>
    <scope>NUCLEOTIDE SEQUENCE [LARGE SCALE GENOMIC DNA]</scope>
    <source>
        <strain evidence="1 4">DSM 17908</strain>
    </source>
</reference>
<gene>
    <name evidence="2" type="ORF">SAMN05421680_14118</name>
    <name evidence="1" type="ORF">Xmau_03778</name>
</gene>
<evidence type="ECO:0000313" key="4">
    <source>
        <dbReference type="Proteomes" id="UP000224607"/>
    </source>
</evidence>
<proteinExistence type="predicted"/>
<dbReference type="RefSeq" id="WP_092514475.1">
    <property type="nucleotide sequence ID" value="NZ_CAWNQB010000011.1"/>
</dbReference>
<dbReference type="OrthoDB" id="6867088at2"/>
<dbReference type="Proteomes" id="UP000198919">
    <property type="component" value="Unassembled WGS sequence"/>
</dbReference>
<accession>A0A1I3Y0G6</accession>
<dbReference type="EMBL" id="FORG01000041">
    <property type="protein sequence ID" value="SFK25253.1"/>
    <property type="molecule type" value="Genomic_DNA"/>
</dbReference>
<dbReference type="STRING" id="351675.SAMN05421680_14118"/>
<evidence type="ECO:0000313" key="1">
    <source>
        <dbReference type="EMBL" id="PHM37813.1"/>
    </source>
</evidence>
<evidence type="ECO:0000313" key="3">
    <source>
        <dbReference type="Proteomes" id="UP000198919"/>
    </source>
</evidence>
<sequence>MNPVFLPVPDDAGSVLQEALFIAQVTGLRHHPKVSHSLLTDTLTIGEAATITEIVQRLKVIHLLGDWPAPETLSGQCERAFFPLTVMIVDAQDRKVLGGRFDDEIVWAQPVTLTSERLSLERQQQRLCQAAMLEQSWQNAPAARALWHQAYLLSLHRVSSRYQQCSEVQDILRHGASVSIQEAA</sequence>
<organism evidence="2 3">
    <name type="scientific">Xenorhabdus mauleonii</name>
    <dbReference type="NCBI Taxonomy" id="351675"/>
    <lineage>
        <taxon>Bacteria</taxon>
        <taxon>Pseudomonadati</taxon>
        <taxon>Pseudomonadota</taxon>
        <taxon>Gammaproteobacteria</taxon>
        <taxon>Enterobacterales</taxon>
        <taxon>Morganellaceae</taxon>
        <taxon>Xenorhabdus</taxon>
    </lineage>
</organism>
<reference evidence="2" key="1">
    <citation type="submission" date="2016-10" db="EMBL/GenBank/DDBJ databases">
        <authorList>
            <person name="de Groot N.N."/>
        </authorList>
    </citation>
    <scope>NUCLEOTIDE SEQUENCE [LARGE SCALE GENOMIC DNA]</scope>
    <source>
        <strain evidence="2">DSM 17908</strain>
    </source>
</reference>
<name>A0A1I3Y0G6_9GAMM</name>
<dbReference type="Proteomes" id="UP000224607">
    <property type="component" value="Unassembled WGS sequence"/>
</dbReference>
<keyword evidence="4" id="KW-1185">Reference proteome</keyword>
<protein>
    <submittedName>
        <fullName evidence="2">Uncharacterized protein</fullName>
    </submittedName>
</protein>